<dbReference type="AlphaFoldDB" id="A0A221T1D8"/>
<reference evidence="1 2" key="1">
    <citation type="submission" date="2017-05" db="EMBL/GenBank/DDBJ databases">
        <title>The complete genome sequence of Deinococcus ficus isolated from the rhizosphere of the Ficus religiosa L. in Taiwan.</title>
        <authorList>
            <person name="Wu K.-M."/>
            <person name="Liao T.-L."/>
            <person name="Liu Y.-M."/>
            <person name="Young C.-C."/>
            <person name="Tsai S.-F."/>
        </authorList>
    </citation>
    <scope>NUCLEOTIDE SEQUENCE [LARGE SCALE GENOMIC DNA]</scope>
    <source>
        <strain evidence="1 2">CC-FR2-10</strain>
        <plasmid evidence="2">pdfi1</plasmid>
    </source>
</reference>
<keyword evidence="2" id="KW-1185">Reference proteome</keyword>
<geneLocation type="plasmid" evidence="2">
    <name>pdfi1</name>
</geneLocation>
<dbReference type="Gene3D" id="3.90.1200.10">
    <property type="match status" value="1"/>
</dbReference>
<gene>
    <name evidence="1" type="ORF">DFI_16290</name>
</gene>
<accession>A0A221T1D8</accession>
<dbReference type="EMBL" id="CP021082">
    <property type="protein sequence ID" value="ASN82715.1"/>
    <property type="molecule type" value="Genomic_DNA"/>
</dbReference>
<evidence type="ECO:0000313" key="1">
    <source>
        <dbReference type="EMBL" id="ASN82715.1"/>
    </source>
</evidence>
<evidence type="ECO:0000313" key="2">
    <source>
        <dbReference type="Proteomes" id="UP000259030"/>
    </source>
</evidence>
<dbReference type="KEGG" id="dfc:DFI_16290"/>
<proteinExistence type="predicted"/>
<dbReference type="Proteomes" id="UP000259030">
    <property type="component" value="Plasmid pDFI1"/>
</dbReference>
<keyword evidence="1" id="KW-0614">Plasmid</keyword>
<sequence>MDGIIDLNGVHLGRPAVELHYLYDSYGEAFVRRLLRQLPHLDLHATVEEVRFMHTWHHVVRLLWALDHDHAPRQERWRYDLSRSPG</sequence>
<name>A0A221T1D8_9DEIO</name>
<protein>
    <submittedName>
        <fullName evidence="1">Uncharacterized protein</fullName>
    </submittedName>
</protein>
<organism evidence="1 2">
    <name type="scientific">Deinococcus ficus</name>
    <dbReference type="NCBI Taxonomy" id="317577"/>
    <lineage>
        <taxon>Bacteria</taxon>
        <taxon>Thermotogati</taxon>
        <taxon>Deinococcota</taxon>
        <taxon>Deinococci</taxon>
        <taxon>Deinococcales</taxon>
        <taxon>Deinococcaceae</taxon>
        <taxon>Deinococcus</taxon>
    </lineage>
</organism>